<comment type="caution">
    <text evidence="1">The sequence shown here is derived from an EMBL/GenBank/DDBJ whole genome shotgun (WGS) entry which is preliminary data.</text>
</comment>
<evidence type="ECO:0000313" key="2">
    <source>
        <dbReference type="Proteomes" id="UP001419084"/>
    </source>
</evidence>
<dbReference type="InterPro" id="IPR016181">
    <property type="entry name" value="Acyl_CoA_acyltransferase"/>
</dbReference>
<sequence>MVRQKCECCILEVLSSNERAIKFYISHGSTIFEVEENGMRLLCDKMTKDFR</sequence>
<accession>A0ABQ5M4Y8</accession>
<reference evidence="1 2" key="1">
    <citation type="journal article" date="2024" name="Int. J. Syst. Evol. Microbiol.">
        <title>Lacrimispora brassicae sp. nov. isolated from fermented cabbage, and proposal of Clostridium indicum Gundawar et al. 2019 and Clostridium methoxybenzovorans Mechichi et al. 1999 as heterotypic synonyms of Lacrimispora amygdalina (Parshina et al. 2003) Haas and Blanchard 2020 and Lacrimispora indolis (McClung and McCoy 1957) Haas and Blanchard 2020, respectively.</title>
        <authorList>
            <person name="Kobayashi H."/>
            <person name="Tanizawa Y."/>
            <person name="Sakamoto M."/>
            <person name="Ohkuma M."/>
            <person name="Tohno M."/>
        </authorList>
    </citation>
    <scope>NUCLEOTIDE SEQUENCE [LARGE SCALE GENOMIC DNA]</scope>
    <source>
        <strain evidence="1 2">DSM 12857</strain>
    </source>
</reference>
<dbReference type="RefSeq" id="WP_170313423.1">
    <property type="nucleotide sequence ID" value="NZ_BRPJ01000032.1"/>
</dbReference>
<name>A0ABQ5M4Y8_9FIRM</name>
<evidence type="ECO:0000313" key="1">
    <source>
        <dbReference type="EMBL" id="GLB29917.1"/>
    </source>
</evidence>
<gene>
    <name evidence="1" type="ORF">LAD12857_18400</name>
</gene>
<dbReference type="EMBL" id="BRPJ01000032">
    <property type="protein sequence ID" value="GLB29917.1"/>
    <property type="molecule type" value="Genomic_DNA"/>
</dbReference>
<protein>
    <recommendedName>
        <fullName evidence="3">GNAT family N-acetyltransferase</fullName>
    </recommendedName>
</protein>
<dbReference type="SUPFAM" id="SSF55729">
    <property type="entry name" value="Acyl-CoA N-acyltransferases (Nat)"/>
    <property type="match status" value="1"/>
</dbReference>
<organism evidence="1 2">
    <name type="scientific">Lacrimispora amygdalina</name>
    <dbReference type="NCBI Taxonomy" id="253257"/>
    <lineage>
        <taxon>Bacteria</taxon>
        <taxon>Bacillati</taxon>
        <taxon>Bacillota</taxon>
        <taxon>Clostridia</taxon>
        <taxon>Lachnospirales</taxon>
        <taxon>Lachnospiraceae</taxon>
        <taxon>Lacrimispora</taxon>
    </lineage>
</organism>
<dbReference type="Gene3D" id="3.40.630.30">
    <property type="match status" value="1"/>
</dbReference>
<dbReference type="Proteomes" id="UP001419084">
    <property type="component" value="Unassembled WGS sequence"/>
</dbReference>
<evidence type="ECO:0008006" key="3">
    <source>
        <dbReference type="Google" id="ProtNLM"/>
    </source>
</evidence>
<keyword evidence="2" id="KW-1185">Reference proteome</keyword>
<proteinExistence type="predicted"/>